<evidence type="ECO:0000256" key="8">
    <source>
        <dbReference type="ARBA" id="ARBA00023146"/>
    </source>
</evidence>
<dbReference type="InterPro" id="IPR024109">
    <property type="entry name" value="Trp-tRNA-ligase_bac-type"/>
</dbReference>
<dbReference type="InterPro" id="IPR002306">
    <property type="entry name" value="Trp-tRNA-ligase"/>
</dbReference>
<dbReference type="InterPro" id="IPR001412">
    <property type="entry name" value="aa-tRNA-synth_I_CS"/>
</dbReference>
<dbReference type="GO" id="GO:0070183">
    <property type="term" value="P:mitochondrial tryptophanyl-tRNA aminoacylation"/>
    <property type="evidence" value="ECO:0007669"/>
    <property type="project" value="TreeGrafter"/>
</dbReference>
<dbReference type="CDD" id="cd00806">
    <property type="entry name" value="TrpRS_core"/>
    <property type="match status" value="1"/>
</dbReference>
<dbReference type="PRINTS" id="PR01039">
    <property type="entry name" value="TRNASYNTHTRP"/>
</dbReference>
<dbReference type="FunFam" id="3.40.50.620:FF:000082">
    <property type="entry name" value="MSW1p Mitochondrial tryptophanyl-tRNA synthetase"/>
    <property type="match status" value="1"/>
</dbReference>
<evidence type="ECO:0000313" key="17">
    <source>
        <dbReference type="Proteomes" id="UP000053825"/>
    </source>
</evidence>
<evidence type="ECO:0000256" key="11">
    <source>
        <dbReference type="ARBA" id="ARBA00059972"/>
    </source>
</evidence>
<comment type="subcellular location">
    <subcellularLocation>
        <location evidence="1">Mitochondrion matrix</location>
    </subcellularLocation>
</comment>
<keyword evidence="17" id="KW-1185">Reference proteome</keyword>
<dbReference type="OrthoDB" id="15808at2759"/>
<evidence type="ECO:0000256" key="6">
    <source>
        <dbReference type="ARBA" id="ARBA00022840"/>
    </source>
</evidence>
<dbReference type="STRING" id="597456.A0A0L7R0D3"/>
<proteinExistence type="inferred from homology"/>
<dbReference type="FunFam" id="1.10.240.10:FF:000002">
    <property type="entry name" value="Tryptophan--tRNA ligase"/>
    <property type="match status" value="1"/>
</dbReference>
<dbReference type="GO" id="GO:0004830">
    <property type="term" value="F:tryptophan-tRNA ligase activity"/>
    <property type="evidence" value="ECO:0007669"/>
    <property type="project" value="UniProtKB-EC"/>
</dbReference>
<dbReference type="PANTHER" id="PTHR43766:SF1">
    <property type="entry name" value="TRYPTOPHAN--TRNA LIGASE, MITOCHONDRIAL"/>
    <property type="match status" value="1"/>
</dbReference>
<keyword evidence="4 14" id="KW-0436">Ligase</keyword>
<keyword evidence="6 14" id="KW-0067">ATP-binding</keyword>
<evidence type="ECO:0000256" key="2">
    <source>
        <dbReference type="ARBA" id="ARBA00005594"/>
    </source>
</evidence>
<dbReference type="AlphaFoldDB" id="A0A0L7R0D3"/>
<organism evidence="16 17">
    <name type="scientific">Habropoda laboriosa</name>
    <dbReference type="NCBI Taxonomy" id="597456"/>
    <lineage>
        <taxon>Eukaryota</taxon>
        <taxon>Metazoa</taxon>
        <taxon>Ecdysozoa</taxon>
        <taxon>Arthropoda</taxon>
        <taxon>Hexapoda</taxon>
        <taxon>Insecta</taxon>
        <taxon>Pterygota</taxon>
        <taxon>Neoptera</taxon>
        <taxon>Endopterygota</taxon>
        <taxon>Hymenoptera</taxon>
        <taxon>Apocrita</taxon>
        <taxon>Aculeata</taxon>
        <taxon>Apoidea</taxon>
        <taxon>Anthophila</taxon>
        <taxon>Apidae</taxon>
        <taxon>Habropoda</taxon>
    </lineage>
</organism>
<dbReference type="Gene3D" id="1.10.240.10">
    <property type="entry name" value="Tyrosyl-Transfer RNA Synthetase"/>
    <property type="match status" value="1"/>
</dbReference>
<dbReference type="InterPro" id="IPR014729">
    <property type="entry name" value="Rossmann-like_a/b/a_fold"/>
</dbReference>
<feature type="region of interest" description="Disordered" evidence="15">
    <location>
        <begin position="220"/>
        <end position="239"/>
    </location>
</feature>
<protein>
    <recommendedName>
        <fullName evidence="12">Tryptophan--tRNA ligase, mitochondrial</fullName>
        <ecNumber evidence="3">6.1.1.2</ecNumber>
    </recommendedName>
    <alternativeName>
        <fullName evidence="13">(Mt)TrpRS</fullName>
    </alternativeName>
    <alternativeName>
        <fullName evidence="9">Tryptophanyl-tRNA synthetase</fullName>
    </alternativeName>
</protein>
<evidence type="ECO:0000256" key="5">
    <source>
        <dbReference type="ARBA" id="ARBA00022741"/>
    </source>
</evidence>
<dbReference type="Proteomes" id="UP000053825">
    <property type="component" value="Unassembled WGS sequence"/>
</dbReference>
<dbReference type="Pfam" id="PF00579">
    <property type="entry name" value="tRNA-synt_1b"/>
    <property type="match status" value="1"/>
</dbReference>
<accession>A0A0L7R0D3</accession>
<name>A0A0L7R0D3_9HYME</name>
<comment type="similarity">
    <text evidence="2 14">Belongs to the class-I aminoacyl-tRNA synthetase family.</text>
</comment>
<evidence type="ECO:0000256" key="1">
    <source>
        <dbReference type="ARBA" id="ARBA00004305"/>
    </source>
</evidence>
<dbReference type="SUPFAM" id="SSF52374">
    <property type="entry name" value="Nucleotidylyl transferase"/>
    <property type="match status" value="1"/>
</dbReference>
<reference evidence="16 17" key="1">
    <citation type="submission" date="2015-07" db="EMBL/GenBank/DDBJ databases">
        <title>The genome of Habropoda laboriosa.</title>
        <authorList>
            <person name="Pan H."/>
            <person name="Kapheim K."/>
        </authorList>
    </citation>
    <scope>NUCLEOTIDE SEQUENCE [LARGE SCALE GENOMIC DNA]</scope>
    <source>
        <strain evidence="16">0110345459</strain>
    </source>
</reference>
<evidence type="ECO:0000256" key="3">
    <source>
        <dbReference type="ARBA" id="ARBA00013161"/>
    </source>
</evidence>
<keyword evidence="8 14" id="KW-0030">Aminoacyl-tRNA synthetase</keyword>
<dbReference type="EMBL" id="KQ414670">
    <property type="protein sequence ID" value="KOC64324.1"/>
    <property type="molecule type" value="Genomic_DNA"/>
</dbReference>
<evidence type="ECO:0000256" key="15">
    <source>
        <dbReference type="SAM" id="MobiDB-lite"/>
    </source>
</evidence>
<evidence type="ECO:0000256" key="7">
    <source>
        <dbReference type="ARBA" id="ARBA00022917"/>
    </source>
</evidence>
<sequence length="376" mass="42692">MFLRLNNITTVQRTGFKYVTIKEYNRKASKTDYPKRIFSGIQPTGNLHLGNYLGAIHKWTQLQDNGENVVFSIVDMHSITLPHDPKELNDNVLKMTATLLACGIDPKKSILFQQSTIAMHVQLCWVLGCITTLARLGHLPQFKEKSQTLKNVPLGLYIYPVLQAADILLYKATHVPVGQDQVQHIQLAQDLAFKFNRTYGDTFPMPRSLVNENASQRIKSLRDPSKKMSKSSKDSKSRLDILDRPDELMEKIKKAVTDCTSEVTYEPEERPGVANLISIHSMLTGKSPDQICSEVEGLNTGKYKLVVADLVIEKLTPIREEFSRLIKEPAYLQEVLKNGREKATEIASDCWYEVQHKIGFENDIPNMYEKPVQSIM</sequence>
<evidence type="ECO:0000256" key="10">
    <source>
        <dbReference type="ARBA" id="ARBA00049929"/>
    </source>
</evidence>
<evidence type="ECO:0000256" key="9">
    <source>
        <dbReference type="ARBA" id="ARBA00030268"/>
    </source>
</evidence>
<evidence type="ECO:0000256" key="4">
    <source>
        <dbReference type="ARBA" id="ARBA00022598"/>
    </source>
</evidence>
<dbReference type="HAMAP" id="MF_00140_B">
    <property type="entry name" value="Trp_tRNA_synth_B"/>
    <property type="match status" value="1"/>
</dbReference>
<keyword evidence="5 14" id="KW-0547">Nucleotide-binding</keyword>
<dbReference type="GO" id="GO:0005759">
    <property type="term" value="C:mitochondrial matrix"/>
    <property type="evidence" value="ECO:0007669"/>
    <property type="project" value="UniProtKB-SubCell"/>
</dbReference>
<dbReference type="NCBIfam" id="TIGR00233">
    <property type="entry name" value="trpS"/>
    <property type="match status" value="1"/>
</dbReference>
<evidence type="ECO:0000256" key="13">
    <source>
        <dbReference type="ARBA" id="ARBA00080951"/>
    </source>
</evidence>
<evidence type="ECO:0000256" key="14">
    <source>
        <dbReference type="RuleBase" id="RU363036"/>
    </source>
</evidence>
<evidence type="ECO:0000256" key="12">
    <source>
        <dbReference type="ARBA" id="ARBA00069760"/>
    </source>
</evidence>
<comment type="function">
    <text evidence="11">Catalyzes the attachment of tryptophan to tRNA(Trp) in a two-step reaction: tryptophan is first activated by ATP to form Trp-AMP and then transferred to the acceptor end of tRNA(Trp).</text>
</comment>
<dbReference type="InterPro" id="IPR050203">
    <property type="entry name" value="Trp-tRNA_synthetase"/>
</dbReference>
<dbReference type="GO" id="GO:0005524">
    <property type="term" value="F:ATP binding"/>
    <property type="evidence" value="ECO:0007669"/>
    <property type="project" value="UniProtKB-KW"/>
</dbReference>
<keyword evidence="7 14" id="KW-0648">Protein biosynthesis</keyword>
<dbReference type="EC" id="6.1.1.2" evidence="3"/>
<gene>
    <name evidence="16" type="ORF">WH47_01492</name>
</gene>
<dbReference type="PANTHER" id="PTHR43766">
    <property type="entry name" value="TRYPTOPHAN--TRNA LIGASE, MITOCHONDRIAL"/>
    <property type="match status" value="1"/>
</dbReference>
<dbReference type="PROSITE" id="PS00178">
    <property type="entry name" value="AA_TRNA_LIGASE_I"/>
    <property type="match status" value="1"/>
</dbReference>
<comment type="catalytic activity">
    <reaction evidence="10">
        <text>tRNA(Trp) + L-tryptophan + ATP = L-tryptophyl-tRNA(Trp) + AMP + diphosphate + H(+)</text>
        <dbReference type="Rhea" id="RHEA:24080"/>
        <dbReference type="Rhea" id="RHEA-COMP:9671"/>
        <dbReference type="Rhea" id="RHEA-COMP:9705"/>
        <dbReference type="ChEBI" id="CHEBI:15378"/>
        <dbReference type="ChEBI" id="CHEBI:30616"/>
        <dbReference type="ChEBI" id="CHEBI:33019"/>
        <dbReference type="ChEBI" id="CHEBI:57912"/>
        <dbReference type="ChEBI" id="CHEBI:78442"/>
        <dbReference type="ChEBI" id="CHEBI:78535"/>
        <dbReference type="ChEBI" id="CHEBI:456215"/>
        <dbReference type="EC" id="6.1.1.2"/>
    </reaction>
</comment>
<evidence type="ECO:0000313" key="16">
    <source>
        <dbReference type="EMBL" id="KOC64324.1"/>
    </source>
</evidence>
<dbReference type="Gene3D" id="3.40.50.620">
    <property type="entry name" value="HUPs"/>
    <property type="match status" value="1"/>
</dbReference>
<dbReference type="InterPro" id="IPR002305">
    <property type="entry name" value="aa-tRNA-synth_Ic"/>
</dbReference>